<gene>
    <name evidence="1" type="ORF">H8909_09340</name>
</gene>
<dbReference type="RefSeq" id="WP_187012635.1">
    <property type="nucleotide sequence ID" value="NZ_JACRWG010000041.1"/>
</dbReference>
<proteinExistence type="predicted"/>
<reference evidence="1 2" key="1">
    <citation type="submission" date="2020-08" db="EMBL/GenBank/DDBJ databases">
        <authorList>
            <person name="Liu C."/>
            <person name="Sun Q."/>
        </authorList>
    </citation>
    <scope>NUCLEOTIDE SEQUENCE [LARGE SCALE GENOMIC DNA]</scope>
    <source>
        <strain evidence="1 2">NSJ-22</strain>
    </source>
</reference>
<evidence type="ECO:0000313" key="1">
    <source>
        <dbReference type="EMBL" id="MBC6010441.1"/>
    </source>
</evidence>
<dbReference type="Proteomes" id="UP000603474">
    <property type="component" value="Unassembled WGS sequence"/>
</dbReference>
<name>A0ABR7KCJ4_9FIRM</name>
<dbReference type="EMBL" id="JACRWG010000041">
    <property type="protein sequence ID" value="MBC6010441.1"/>
    <property type="molecule type" value="Genomic_DNA"/>
</dbReference>
<protein>
    <submittedName>
        <fullName evidence="1">Uncharacterized protein</fullName>
    </submittedName>
</protein>
<comment type="caution">
    <text evidence="1">The sequence shown here is derived from an EMBL/GenBank/DDBJ whole genome shotgun (WGS) entry which is preliminary data.</text>
</comment>
<accession>A0ABR7KCJ4</accession>
<organism evidence="1 2">
    <name type="scientific">Catenibacterium faecis</name>
    <dbReference type="NCBI Taxonomy" id="2764323"/>
    <lineage>
        <taxon>Bacteria</taxon>
        <taxon>Bacillati</taxon>
        <taxon>Bacillota</taxon>
        <taxon>Erysipelotrichia</taxon>
        <taxon>Erysipelotrichales</taxon>
        <taxon>Coprobacillaceae</taxon>
        <taxon>Catenibacterium</taxon>
    </lineage>
</organism>
<keyword evidence="2" id="KW-1185">Reference proteome</keyword>
<evidence type="ECO:0000313" key="2">
    <source>
        <dbReference type="Proteomes" id="UP000603474"/>
    </source>
</evidence>
<sequence length="129" mass="15264">MELNINSPAYFTQQYGVNEGVYYYCKKCHEYFKDKEYSETLKIIGICPQCAPKDLYQKGMWKDKVRFIGNGSCASIDIRIDFDQYYNATDEEKVTIIRNTVIRAVKKVKTKGKFDYERFYQDLQNVTEN</sequence>